<feature type="domain" description="DUF4220" evidence="3">
    <location>
        <begin position="75"/>
        <end position="389"/>
    </location>
</feature>
<dbReference type="InterPro" id="IPR025315">
    <property type="entry name" value="DUF4220"/>
</dbReference>
<feature type="transmembrane region" description="Helical" evidence="2">
    <location>
        <begin position="167"/>
        <end position="187"/>
    </location>
</feature>
<evidence type="ECO:0000313" key="4">
    <source>
        <dbReference type="Proteomes" id="UP000827889"/>
    </source>
</evidence>
<dbReference type="Pfam" id="PF04578">
    <property type="entry name" value="DUF594"/>
    <property type="match status" value="1"/>
</dbReference>
<evidence type="ECO:0000259" key="3">
    <source>
        <dbReference type="Pfam" id="PF13968"/>
    </source>
</evidence>
<gene>
    <name evidence="5" type="primary">LOC115736065</name>
</gene>
<feature type="transmembrane region" description="Helical" evidence="2">
    <location>
        <begin position="293"/>
        <end position="312"/>
    </location>
</feature>
<evidence type="ECO:0000256" key="2">
    <source>
        <dbReference type="SAM" id="Phobius"/>
    </source>
</evidence>
<dbReference type="AlphaFoldDB" id="A0A8B8NN90"/>
<feature type="transmembrane region" description="Helical" evidence="2">
    <location>
        <begin position="136"/>
        <end position="155"/>
    </location>
</feature>
<dbReference type="InterPro" id="IPR007658">
    <property type="entry name" value="DUF594"/>
</dbReference>
<proteinExistence type="predicted"/>
<dbReference type="GeneID" id="115736065"/>
<accession>A0A8B8NN90</accession>
<name>A0A8B8NN90_9MYRT</name>
<keyword evidence="2" id="KW-0472">Membrane</keyword>
<keyword evidence="4" id="KW-1185">Reference proteome</keyword>
<feature type="transmembrane region" description="Helical" evidence="2">
    <location>
        <begin position="39"/>
        <end position="58"/>
    </location>
</feature>
<keyword evidence="2" id="KW-0812">Transmembrane</keyword>
<reference evidence="5" key="1">
    <citation type="submission" date="2025-08" db="UniProtKB">
        <authorList>
            <consortium name="RefSeq"/>
        </authorList>
    </citation>
    <scope>IDENTIFICATION</scope>
    <source>
        <tissue evidence="5">Leaf</tissue>
    </source>
</reference>
<dbReference type="KEGG" id="rarg:115736065"/>
<evidence type="ECO:0000256" key="1">
    <source>
        <dbReference type="SAM" id="Coils"/>
    </source>
</evidence>
<evidence type="ECO:0000313" key="5">
    <source>
        <dbReference type="RefSeq" id="XP_030523433.1"/>
    </source>
</evidence>
<feature type="coiled-coil region" evidence="1">
    <location>
        <begin position="569"/>
        <end position="596"/>
    </location>
</feature>
<dbReference type="OrthoDB" id="10376531at2759"/>
<organism evidence="4 5">
    <name type="scientific">Rhodamnia argentea</name>
    <dbReference type="NCBI Taxonomy" id="178133"/>
    <lineage>
        <taxon>Eukaryota</taxon>
        <taxon>Viridiplantae</taxon>
        <taxon>Streptophyta</taxon>
        <taxon>Embryophyta</taxon>
        <taxon>Tracheophyta</taxon>
        <taxon>Spermatophyta</taxon>
        <taxon>Magnoliopsida</taxon>
        <taxon>eudicotyledons</taxon>
        <taxon>Gunneridae</taxon>
        <taxon>Pentapetalae</taxon>
        <taxon>rosids</taxon>
        <taxon>malvids</taxon>
        <taxon>Myrtales</taxon>
        <taxon>Myrtaceae</taxon>
        <taxon>Myrtoideae</taxon>
        <taxon>Myrteae</taxon>
        <taxon>Australasian group</taxon>
        <taxon>Rhodamnia</taxon>
    </lineage>
</organism>
<sequence>MINGTSTNGGHSTTYSSAVRPGCDHQGWALGMMCLWKNWSIQLFVLVGLVLQMVLAVLGSRRKISCAKTLQFVIWASYSLTPYILTLALSKLTTVSLNKSDEAFDTELKALLAPLTLLLLGNPDSITAYSVEDSRVGVRSAMNLVITFSFVVWILGRCWKASIRMKLFFPMFVAGIIKCGETFWAFYSVYDENTNMRKEDFDDEMVISFELMTKGVPRLDVFLTAYNRFNRLKPHLVNWLKYPFFMLYPSMLISEYSPDDIFLIIDMELEFMYDVLYTKAPVLYTKRGIMLRLISYFSLLLTFGGFMGLFFDKLLRDPYVIYMFGLLIGVVLLETYQLLKLFYSDLVIIKNSNRLGNPMVLKFLKFLANRSLKKKKWSNRIQQFNFLDFCQFEKWPWFFRILKVCGMAEKFRKYLALNSVAIPMYLKEILLEDMKKFERKRRGLPFMKRGEWTLGIHESLDKLVWSINMTFDRSIIIWHIATQVCYNSCHEESDRKEASKLISDYMMFLLVQHRQILSLTTVEITYQQAYRNLKKFLYQTSKENVPKVLLGPEPSQESGSLVLAVECPIRQNQNVLKEVRKLARELKDNKDTWELISSVWVEMLCFAAYNCQQKHHLKLLRQGGDIITHVWLLLSHSTDRFNTSTYVDQTIPIQ</sequence>
<feature type="transmembrane region" description="Helical" evidence="2">
    <location>
        <begin position="70"/>
        <end position="89"/>
    </location>
</feature>
<dbReference type="RefSeq" id="XP_030523433.1">
    <property type="nucleotide sequence ID" value="XM_030667573.1"/>
</dbReference>
<feature type="transmembrane region" description="Helical" evidence="2">
    <location>
        <begin position="319"/>
        <end position="339"/>
    </location>
</feature>
<protein>
    <submittedName>
        <fullName evidence="5">Uncharacterized protein LOC115736065</fullName>
    </submittedName>
</protein>
<dbReference type="Pfam" id="PF13968">
    <property type="entry name" value="DUF4220"/>
    <property type="match status" value="1"/>
</dbReference>
<keyword evidence="2" id="KW-1133">Transmembrane helix</keyword>
<dbReference type="PANTHER" id="PTHR31325">
    <property type="entry name" value="OS01G0798800 PROTEIN-RELATED"/>
    <property type="match status" value="1"/>
</dbReference>
<keyword evidence="1" id="KW-0175">Coiled coil</keyword>
<dbReference type="Proteomes" id="UP000827889">
    <property type="component" value="Chromosome 4"/>
</dbReference>